<keyword evidence="1" id="KW-0805">Transcription regulation</keyword>
<dbReference type="AlphaFoldDB" id="A0A7Y9DL75"/>
<feature type="region of interest" description="Disordered" evidence="5">
    <location>
        <begin position="1"/>
        <end position="25"/>
    </location>
</feature>
<gene>
    <name evidence="7" type="ORF">BJ968_002217</name>
</gene>
<evidence type="ECO:0000313" key="8">
    <source>
        <dbReference type="Proteomes" id="UP000521922"/>
    </source>
</evidence>
<dbReference type="PRINTS" id="PR00455">
    <property type="entry name" value="HTHTETR"/>
</dbReference>
<name>A0A7Y9DL75_9ACTN</name>
<evidence type="ECO:0000256" key="3">
    <source>
        <dbReference type="ARBA" id="ARBA00023163"/>
    </source>
</evidence>
<feature type="domain" description="HTH tetR-type" evidence="6">
    <location>
        <begin position="23"/>
        <end position="83"/>
    </location>
</feature>
<proteinExistence type="predicted"/>
<dbReference type="GO" id="GO:0003700">
    <property type="term" value="F:DNA-binding transcription factor activity"/>
    <property type="evidence" value="ECO:0007669"/>
    <property type="project" value="TreeGrafter"/>
</dbReference>
<dbReference type="Pfam" id="PF00440">
    <property type="entry name" value="TetR_N"/>
    <property type="match status" value="1"/>
</dbReference>
<keyword evidence="2 4" id="KW-0238">DNA-binding</keyword>
<dbReference type="Gene3D" id="1.10.357.10">
    <property type="entry name" value="Tetracycline Repressor, domain 2"/>
    <property type="match status" value="1"/>
</dbReference>
<keyword evidence="3" id="KW-0804">Transcription</keyword>
<dbReference type="EMBL" id="JACCBB010000001">
    <property type="protein sequence ID" value="NYD22677.1"/>
    <property type="molecule type" value="Genomic_DNA"/>
</dbReference>
<sequence>MSARVGTGRVGRPRTGGGGGDGRSPRQEILDAAAALFAENGYAATSTRAIAEAVGVRQASLYHHFAGKDEILLELLEASVRPTLDLAEALRAAAPDAAAALHALVVADVGTILAGPLGIAALYVAPEAQQPRFAPFHAHRRQLRAVYTDLAADVAAGLAPPGHPVSPEVVGATCLHLVEMAPSLPRTPDVAGQVAAACLGAAGLTGERAARAARDGARLLDGPRAAAAVTGRSGA</sequence>
<evidence type="ECO:0000259" key="6">
    <source>
        <dbReference type="PROSITE" id="PS50977"/>
    </source>
</evidence>
<dbReference type="SUPFAM" id="SSF46689">
    <property type="entry name" value="Homeodomain-like"/>
    <property type="match status" value="1"/>
</dbReference>
<evidence type="ECO:0000256" key="5">
    <source>
        <dbReference type="SAM" id="MobiDB-lite"/>
    </source>
</evidence>
<dbReference type="GO" id="GO:0000976">
    <property type="term" value="F:transcription cis-regulatory region binding"/>
    <property type="evidence" value="ECO:0007669"/>
    <property type="project" value="TreeGrafter"/>
</dbReference>
<organism evidence="7 8">
    <name type="scientific">Kineococcus aurantiacus</name>
    <dbReference type="NCBI Taxonomy" id="37633"/>
    <lineage>
        <taxon>Bacteria</taxon>
        <taxon>Bacillati</taxon>
        <taxon>Actinomycetota</taxon>
        <taxon>Actinomycetes</taxon>
        <taxon>Kineosporiales</taxon>
        <taxon>Kineosporiaceae</taxon>
        <taxon>Kineococcus</taxon>
    </lineage>
</organism>
<dbReference type="InterPro" id="IPR009057">
    <property type="entry name" value="Homeodomain-like_sf"/>
</dbReference>
<keyword evidence="8" id="KW-1185">Reference proteome</keyword>
<evidence type="ECO:0000256" key="2">
    <source>
        <dbReference type="ARBA" id="ARBA00023125"/>
    </source>
</evidence>
<evidence type="ECO:0000256" key="1">
    <source>
        <dbReference type="ARBA" id="ARBA00023015"/>
    </source>
</evidence>
<comment type="caution">
    <text evidence="7">The sequence shown here is derived from an EMBL/GenBank/DDBJ whole genome shotgun (WGS) entry which is preliminary data.</text>
</comment>
<dbReference type="InterPro" id="IPR001647">
    <property type="entry name" value="HTH_TetR"/>
</dbReference>
<feature type="DNA-binding region" description="H-T-H motif" evidence="4">
    <location>
        <begin position="46"/>
        <end position="65"/>
    </location>
</feature>
<evidence type="ECO:0000313" key="7">
    <source>
        <dbReference type="EMBL" id="NYD22677.1"/>
    </source>
</evidence>
<dbReference type="PROSITE" id="PS50977">
    <property type="entry name" value="HTH_TETR_2"/>
    <property type="match status" value="1"/>
</dbReference>
<protein>
    <submittedName>
        <fullName evidence="7">AcrR family transcriptional regulator</fullName>
    </submittedName>
</protein>
<dbReference type="PANTHER" id="PTHR30055">
    <property type="entry name" value="HTH-TYPE TRANSCRIPTIONAL REGULATOR RUTR"/>
    <property type="match status" value="1"/>
</dbReference>
<accession>A0A7Y9DL75</accession>
<dbReference type="Proteomes" id="UP000521922">
    <property type="component" value="Unassembled WGS sequence"/>
</dbReference>
<reference evidence="7 8" key="1">
    <citation type="submission" date="2020-07" db="EMBL/GenBank/DDBJ databases">
        <title>Sequencing the genomes of 1000 actinobacteria strains.</title>
        <authorList>
            <person name="Klenk H.-P."/>
        </authorList>
    </citation>
    <scope>NUCLEOTIDE SEQUENCE [LARGE SCALE GENOMIC DNA]</scope>
    <source>
        <strain evidence="7 8">DSM 7487</strain>
    </source>
</reference>
<evidence type="ECO:0000256" key="4">
    <source>
        <dbReference type="PROSITE-ProRule" id="PRU00335"/>
    </source>
</evidence>
<dbReference type="RefSeq" id="WP_218884995.1">
    <property type="nucleotide sequence ID" value="NZ_BAAAGN010000009.1"/>
</dbReference>
<dbReference type="PANTHER" id="PTHR30055:SF234">
    <property type="entry name" value="HTH-TYPE TRANSCRIPTIONAL REGULATOR BETI"/>
    <property type="match status" value="1"/>
</dbReference>
<dbReference type="InterPro" id="IPR050109">
    <property type="entry name" value="HTH-type_TetR-like_transc_reg"/>
</dbReference>